<sequence>MTRPMAGTGPNQNQSSISPSSAVKSTVRISP</sequence>
<dbReference type="EMBL" id="OD001797">
    <property type="protein sequence ID" value="CAD7403210.1"/>
    <property type="molecule type" value="Genomic_DNA"/>
</dbReference>
<gene>
    <name evidence="2" type="ORF">TPSB3V08_LOCUS3938</name>
</gene>
<proteinExistence type="predicted"/>
<dbReference type="AlphaFoldDB" id="A0A7R9H279"/>
<evidence type="ECO:0000256" key="1">
    <source>
        <dbReference type="SAM" id="MobiDB-lite"/>
    </source>
</evidence>
<organism evidence="2">
    <name type="scientific">Timema poppense</name>
    <name type="common">Walking stick</name>
    <dbReference type="NCBI Taxonomy" id="170557"/>
    <lineage>
        <taxon>Eukaryota</taxon>
        <taxon>Metazoa</taxon>
        <taxon>Ecdysozoa</taxon>
        <taxon>Arthropoda</taxon>
        <taxon>Hexapoda</taxon>
        <taxon>Insecta</taxon>
        <taxon>Pterygota</taxon>
        <taxon>Neoptera</taxon>
        <taxon>Polyneoptera</taxon>
        <taxon>Phasmatodea</taxon>
        <taxon>Timematodea</taxon>
        <taxon>Timematoidea</taxon>
        <taxon>Timematidae</taxon>
        <taxon>Timema</taxon>
    </lineage>
</organism>
<reference evidence="2" key="1">
    <citation type="submission" date="2020-11" db="EMBL/GenBank/DDBJ databases">
        <authorList>
            <person name="Tran Van P."/>
        </authorList>
    </citation>
    <scope>NUCLEOTIDE SEQUENCE</scope>
</reference>
<protein>
    <submittedName>
        <fullName evidence="2">Uncharacterized protein</fullName>
    </submittedName>
</protein>
<feature type="compositionally biased region" description="Low complexity" evidence="1">
    <location>
        <begin position="10"/>
        <end position="21"/>
    </location>
</feature>
<feature type="compositionally biased region" description="Polar residues" evidence="1">
    <location>
        <begin position="22"/>
        <end position="31"/>
    </location>
</feature>
<feature type="region of interest" description="Disordered" evidence="1">
    <location>
        <begin position="1"/>
        <end position="31"/>
    </location>
</feature>
<accession>A0A7R9H279</accession>
<evidence type="ECO:0000313" key="2">
    <source>
        <dbReference type="EMBL" id="CAD7403210.1"/>
    </source>
</evidence>
<name>A0A7R9H279_TIMPO</name>